<dbReference type="EMBL" id="JBHLTR010000016">
    <property type="protein sequence ID" value="MFC0559669.1"/>
    <property type="molecule type" value="Genomic_DNA"/>
</dbReference>
<protein>
    <submittedName>
        <fullName evidence="1">Uncharacterized protein</fullName>
    </submittedName>
</protein>
<evidence type="ECO:0000313" key="2">
    <source>
        <dbReference type="Proteomes" id="UP001589833"/>
    </source>
</evidence>
<organism evidence="1 2">
    <name type="scientific">Halalkalibacter alkalisediminis</name>
    <dbReference type="NCBI Taxonomy" id="935616"/>
    <lineage>
        <taxon>Bacteria</taxon>
        <taxon>Bacillati</taxon>
        <taxon>Bacillota</taxon>
        <taxon>Bacilli</taxon>
        <taxon>Bacillales</taxon>
        <taxon>Bacillaceae</taxon>
        <taxon>Halalkalibacter</taxon>
    </lineage>
</organism>
<reference evidence="1 2" key="1">
    <citation type="submission" date="2024-09" db="EMBL/GenBank/DDBJ databases">
        <authorList>
            <person name="Sun Q."/>
            <person name="Mori K."/>
        </authorList>
    </citation>
    <scope>NUCLEOTIDE SEQUENCE [LARGE SCALE GENOMIC DNA]</scope>
    <source>
        <strain evidence="1 2">NCAIM B.02301</strain>
    </source>
</reference>
<accession>A0ABV6NGW1</accession>
<gene>
    <name evidence="1" type="ORF">ACFFH4_11490</name>
</gene>
<comment type="caution">
    <text evidence="1">The sequence shown here is derived from an EMBL/GenBank/DDBJ whole genome shotgun (WGS) entry which is preliminary data.</text>
</comment>
<sequence>MESVTKRLDKMLDYYRQRGVDVDNTLELMRDDDYRREWLDKRYAEALGKCK</sequence>
<keyword evidence="2" id="KW-1185">Reference proteome</keyword>
<proteinExistence type="predicted"/>
<name>A0ABV6NGW1_9BACI</name>
<dbReference type="Proteomes" id="UP001589833">
    <property type="component" value="Unassembled WGS sequence"/>
</dbReference>
<dbReference type="RefSeq" id="WP_273845749.1">
    <property type="nucleotide sequence ID" value="NZ_JAQQWT010000014.1"/>
</dbReference>
<evidence type="ECO:0000313" key="1">
    <source>
        <dbReference type="EMBL" id="MFC0559669.1"/>
    </source>
</evidence>